<accession>A0A3B0XDE1</accession>
<organism evidence="1">
    <name type="scientific">hydrothermal vent metagenome</name>
    <dbReference type="NCBI Taxonomy" id="652676"/>
    <lineage>
        <taxon>unclassified sequences</taxon>
        <taxon>metagenomes</taxon>
        <taxon>ecological metagenomes</taxon>
    </lineage>
</organism>
<gene>
    <name evidence="1" type="ORF">MNBD_GAMMA09-3500</name>
</gene>
<reference evidence="1" key="1">
    <citation type="submission" date="2018-06" db="EMBL/GenBank/DDBJ databases">
        <authorList>
            <person name="Zhirakovskaya E."/>
        </authorList>
    </citation>
    <scope>NUCLEOTIDE SEQUENCE</scope>
</reference>
<proteinExistence type="predicted"/>
<sequence>MSHVTFDYRYASKPVVCFGIYLCVGLDSHMLRDLYDSLGSLLFWLQVRV</sequence>
<evidence type="ECO:0000313" key="1">
    <source>
        <dbReference type="EMBL" id="VAW66325.1"/>
    </source>
</evidence>
<name>A0A3B0XDE1_9ZZZZ</name>
<protein>
    <submittedName>
        <fullName evidence="1">Uncharacterized protein</fullName>
    </submittedName>
</protein>
<dbReference type="AlphaFoldDB" id="A0A3B0XDE1"/>
<dbReference type="EMBL" id="UOFI01000074">
    <property type="protein sequence ID" value="VAW66325.1"/>
    <property type="molecule type" value="Genomic_DNA"/>
</dbReference>